<dbReference type="GO" id="GO:0031966">
    <property type="term" value="C:mitochondrial membrane"/>
    <property type="evidence" value="ECO:0007669"/>
    <property type="project" value="UniProtKB-SubCell"/>
</dbReference>
<evidence type="ECO:0000256" key="10">
    <source>
        <dbReference type="PROSITE-ProRule" id="PRU00282"/>
    </source>
</evidence>
<keyword evidence="6" id="KW-0999">Mitochondrion inner membrane</keyword>
<dbReference type="OrthoDB" id="44467at2759"/>
<dbReference type="RefSeq" id="XP_013425529.1">
    <property type="nucleotide sequence ID" value="XM_013570075.1"/>
</dbReference>
<keyword evidence="7" id="KW-1133">Transmembrane helix</keyword>
<evidence type="ECO:0000256" key="6">
    <source>
        <dbReference type="ARBA" id="ARBA00022792"/>
    </source>
</evidence>
<dbReference type="InterPro" id="IPR023395">
    <property type="entry name" value="MCP_dom_sf"/>
</dbReference>
<dbReference type="SUPFAM" id="SSF103506">
    <property type="entry name" value="Mitochondrial carrier"/>
    <property type="match status" value="1"/>
</dbReference>
<dbReference type="PANTHER" id="PTHR45788:SF3">
    <property type="entry name" value="TRICARBOXYLATE TRANSPORT PROTEIN"/>
    <property type="match status" value="1"/>
</dbReference>
<evidence type="ECO:0000256" key="3">
    <source>
        <dbReference type="ARBA" id="ARBA00022448"/>
    </source>
</evidence>
<keyword evidence="8" id="KW-0496">Mitochondrion</keyword>
<keyword evidence="13" id="KW-1185">Reference proteome</keyword>
<dbReference type="PROSITE" id="PS50920">
    <property type="entry name" value="SOLCAR"/>
    <property type="match status" value="3"/>
</dbReference>
<dbReference type="GO" id="GO:0071913">
    <property type="term" value="F:citrate secondary active transmembrane transporter activity"/>
    <property type="evidence" value="ECO:0007669"/>
    <property type="project" value="TreeGrafter"/>
</dbReference>
<gene>
    <name evidence="12" type="ORF">M436DRAFT_51539</name>
</gene>
<keyword evidence="5" id="KW-0677">Repeat</keyword>
<organism evidence="12 13">
    <name type="scientific">Aureobasidium namibiae CBS 147.97</name>
    <dbReference type="NCBI Taxonomy" id="1043004"/>
    <lineage>
        <taxon>Eukaryota</taxon>
        <taxon>Fungi</taxon>
        <taxon>Dikarya</taxon>
        <taxon>Ascomycota</taxon>
        <taxon>Pezizomycotina</taxon>
        <taxon>Dothideomycetes</taxon>
        <taxon>Dothideomycetidae</taxon>
        <taxon>Dothideales</taxon>
        <taxon>Saccotheciaceae</taxon>
        <taxon>Aureobasidium</taxon>
    </lineage>
</organism>
<sequence length="302" mass="31375">MSTTAVSSNTVALSTPSIQKKKTTAHVHPLTSLFAGAVAGGVEAGITYPFEYAKTSSQLRSQGKQGNAFQALRGVVATQGLSGIYTGCSALIVGTALKAGVRFLAFDTIKAQLADENGKLSTSGGILAGSVAGAVESVLAVTPTERIKTALIDDGKGAKRFRSTPHAVGILIREQGIAGLYRGLVSTTIKQSATSAVRMGSYNTLKTQYASYIGHAPKTTPETFAIGACAGLITVYATQPFDTIKTRTQSSQGETLLRAVRGVWSDGGVRAFWKGSGPRLGRLLLSGGIVFSVYERILGVLA</sequence>
<name>A0A074WIN5_9PEZI</name>
<dbReference type="STRING" id="1043004.A0A074WIN5"/>
<keyword evidence="9 10" id="KW-0472">Membrane</keyword>
<dbReference type="PANTHER" id="PTHR45788">
    <property type="entry name" value="SUCCINATE/FUMARATE MITOCHONDRIAL TRANSPORTER-RELATED"/>
    <property type="match status" value="1"/>
</dbReference>
<comment type="subcellular location">
    <subcellularLocation>
        <location evidence="1">Mitochondrion membrane</location>
        <topology evidence="1">Multi-pass membrane protein</topology>
    </subcellularLocation>
</comment>
<proteinExistence type="inferred from homology"/>
<feature type="repeat" description="Solcar" evidence="10">
    <location>
        <begin position="120"/>
        <end position="208"/>
    </location>
</feature>
<evidence type="ECO:0000256" key="8">
    <source>
        <dbReference type="ARBA" id="ARBA00023128"/>
    </source>
</evidence>
<dbReference type="InterPro" id="IPR018108">
    <property type="entry name" value="MCP_transmembrane"/>
</dbReference>
<evidence type="ECO:0000313" key="13">
    <source>
        <dbReference type="Proteomes" id="UP000027730"/>
    </source>
</evidence>
<dbReference type="AlphaFoldDB" id="A0A074WIN5"/>
<accession>A0A074WIN5</accession>
<evidence type="ECO:0000256" key="4">
    <source>
        <dbReference type="ARBA" id="ARBA00022692"/>
    </source>
</evidence>
<dbReference type="Pfam" id="PF00153">
    <property type="entry name" value="Mito_carr"/>
    <property type="match status" value="3"/>
</dbReference>
<feature type="repeat" description="Solcar" evidence="10">
    <location>
        <begin position="27"/>
        <end position="112"/>
    </location>
</feature>
<evidence type="ECO:0000313" key="12">
    <source>
        <dbReference type="EMBL" id="KEQ71484.1"/>
    </source>
</evidence>
<evidence type="ECO:0000256" key="5">
    <source>
        <dbReference type="ARBA" id="ARBA00022737"/>
    </source>
</evidence>
<evidence type="ECO:0000256" key="2">
    <source>
        <dbReference type="ARBA" id="ARBA00006375"/>
    </source>
</evidence>
<dbReference type="HOGENOM" id="CLU_015166_5_1_1"/>
<dbReference type="GO" id="GO:0006843">
    <property type="term" value="P:mitochondrial citrate transmembrane transport"/>
    <property type="evidence" value="ECO:0007669"/>
    <property type="project" value="TreeGrafter"/>
</dbReference>
<keyword evidence="4 10" id="KW-0812">Transmembrane</keyword>
<dbReference type="Gene3D" id="1.50.40.10">
    <property type="entry name" value="Mitochondrial carrier domain"/>
    <property type="match status" value="1"/>
</dbReference>
<dbReference type="InterPro" id="IPR049563">
    <property type="entry name" value="TXTP-like"/>
</dbReference>
<protein>
    <submittedName>
        <fullName evidence="12">Mitochondrial carrier</fullName>
    </submittedName>
</protein>
<comment type="similarity">
    <text evidence="2 11">Belongs to the mitochondrial carrier (TC 2.A.29) family.</text>
</comment>
<feature type="repeat" description="Solcar" evidence="10">
    <location>
        <begin position="218"/>
        <end position="300"/>
    </location>
</feature>
<evidence type="ECO:0000256" key="7">
    <source>
        <dbReference type="ARBA" id="ARBA00022989"/>
    </source>
</evidence>
<dbReference type="GeneID" id="25411443"/>
<dbReference type="Proteomes" id="UP000027730">
    <property type="component" value="Unassembled WGS sequence"/>
</dbReference>
<reference evidence="12 13" key="1">
    <citation type="journal article" date="2014" name="BMC Genomics">
        <title>Genome sequencing of four Aureobasidium pullulans varieties: biotechnological potential, stress tolerance, and description of new species.</title>
        <authorList>
            <person name="Gostin Ar C."/>
            <person name="Ohm R.A."/>
            <person name="Kogej T."/>
            <person name="Sonjak S."/>
            <person name="Turk M."/>
            <person name="Zajc J."/>
            <person name="Zalar P."/>
            <person name="Grube M."/>
            <person name="Sun H."/>
            <person name="Han J."/>
            <person name="Sharma A."/>
            <person name="Chiniquy J."/>
            <person name="Ngan C.Y."/>
            <person name="Lipzen A."/>
            <person name="Barry K."/>
            <person name="Grigoriev I.V."/>
            <person name="Gunde-Cimerman N."/>
        </authorList>
    </citation>
    <scope>NUCLEOTIDE SEQUENCE [LARGE SCALE GENOMIC DNA]</scope>
    <source>
        <strain evidence="12 13">CBS 147.97</strain>
    </source>
</reference>
<keyword evidence="3 11" id="KW-0813">Transport</keyword>
<evidence type="ECO:0000256" key="1">
    <source>
        <dbReference type="ARBA" id="ARBA00004225"/>
    </source>
</evidence>
<evidence type="ECO:0000256" key="11">
    <source>
        <dbReference type="RuleBase" id="RU000488"/>
    </source>
</evidence>
<evidence type="ECO:0000256" key="9">
    <source>
        <dbReference type="ARBA" id="ARBA00023136"/>
    </source>
</evidence>
<dbReference type="EMBL" id="KL584714">
    <property type="protein sequence ID" value="KEQ71484.1"/>
    <property type="molecule type" value="Genomic_DNA"/>
</dbReference>